<evidence type="ECO:0000313" key="2">
    <source>
        <dbReference type="EMBL" id="KZT61215.1"/>
    </source>
</evidence>
<gene>
    <name evidence="2" type="ORF">CALCODRAFT_506421</name>
</gene>
<dbReference type="Pfam" id="PF20149">
    <property type="entry name" value="DUF6532"/>
    <property type="match status" value="1"/>
</dbReference>
<protein>
    <recommendedName>
        <fullName evidence="1">DUF6532 domain-containing protein</fullName>
    </recommendedName>
</protein>
<proteinExistence type="predicted"/>
<accession>A0A165J0P3</accession>
<sequence length="487" mass="55148">MKLSSARFTPTNARHLQAEVDDLAERCLMEQSSDYGLFLAPSQHLSCGMALLRAQNKPRARHLLWRLRPNIEYGGYSSSAGPYTVLSHHLRETVQSASQESTLRDCSWVDRLASWAFPSECCCLGTFFLLISVATNMEPSNIGTKRRFSFLPSPLPSQDVASSAKRTRTASIPHVPSPVNDATEVSLDLHEAQSHSSDDLLIIPRRDTIHLEGYVPTMSFAVSPVSRTLQYYRLQVRVYVAMRNGCVTSDELSFVIPELVSEANDELADARLPSFHLPLPTDIFEDLAQTVGHFRNQVLEIARLAVLETYQFNDVTLWANRTEIRKYLSLLLTPGKGLYTFKHFDNRFPERSSAHSGIFENPAWVALTSMLYYDRTSSVGDACTRPDLFLGYTMEFVAFNFAALHHALQEWLHGFFSPTPLDEAAFRVEYLWLLRSLIHWSDLTQLNGSERISQLLARLRNDVMDKVTLTSATDPTVIQCTWVDRYV</sequence>
<dbReference type="EMBL" id="KV423925">
    <property type="protein sequence ID" value="KZT61215.1"/>
    <property type="molecule type" value="Genomic_DNA"/>
</dbReference>
<evidence type="ECO:0000259" key="1">
    <source>
        <dbReference type="Pfam" id="PF20149"/>
    </source>
</evidence>
<name>A0A165J0P3_9BASI</name>
<dbReference type="InterPro" id="IPR045341">
    <property type="entry name" value="DUF6532"/>
</dbReference>
<dbReference type="InParanoid" id="A0A165J0P3"/>
<evidence type="ECO:0000313" key="3">
    <source>
        <dbReference type="Proteomes" id="UP000076842"/>
    </source>
</evidence>
<feature type="domain" description="DUF6532" evidence="1">
    <location>
        <begin position="236"/>
        <end position="440"/>
    </location>
</feature>
<dbReference type="Proteomes" id="UP000076842">
    <property type="component" value="Unassembled WGS sequence"/>
</dbReference>
<dbReference type="AlphaFoldDB" id="A0A165J0P3"/>
<keyword evidence="3" id="KW-1185">Reference proteome</keyword>
<reference evidence="2 3" key="1">
    <citation type="journal article" date="2016" name="Mol. Biol. Evol.">
        <title>Comparative Genomics of Early-Diverging Mushroom-Forming Fungi Provides Insights into the Origins of Lignocellulose Decay Capabilities.</title>
        <authorList>
            <person name="Nagy L.G."/>
            <person name="Riley R."/>
            <person name="Tritt A."/>
            <person name="Adam C."/>
            <person name="Daum C."/>
            <person name="Floudas D."/>
            <person name="Sun H."/>
            <person name="Yadav J.S."/>
            <person name="Pangilinan J."/>
            <person name="Larsson K.H."/>
            <person name="Matsuura K."/>
            <person name="Barry K."/>
            <person name="Labutti K."/>
            <person name="Kuo R."/>
            <person name="Ohm R.A."/>
            <person name="Bhattacharya S.S."/>
            <person name="Shirouzu T."/>
            <person name="Yoshinaga Y."/>
            <person name="Martin F.M."/>
            <person name="Grigoriev I.V."/>
            <person name="Hibbett D.S."/>
        </authorList>
    </citation>
    <scope>NUCLEOTIDE SEQUENCE [LARGE SCALE GENOMIC DNA]</scope>
    <source>
        <strain evidence="2 3">HHB12733</strain>
    </source>
</reference>
<organism evidence="2 3">
    <name type="scientific">Calocera cornea HHB12733</name>
    <dbReference type="NCBI Taxonomy" id="1353952"/>
    <lineage>
        <taxon>Eukaryota</taxon>
        <taxon>Fungi</taxon>
        <taxon>Dikarya</taxon>
        <taxon>Basidiomycota</taxon>
        <taxon>Agaricomycotina</taxon>
        <taxon>Dacrymycetes</taxon>
        <taxon>Dacrymycetales</taxon>
        <taxon>Dacrymycetaceae</taxon>
        <taxon>Calocera</taxon>
    </lineage>
</organism>